<dbReference type="OrthoDB" id="656273at2"/>
<organism evidence="7 8">
    <name type="scientific">Zunongwangia atlantica 22II14-10F7</name>
    <dbReference type="NCBI Taxonomy" id="1185767"/>
    <lineage>
        <taxon>Bacteria</taxon>
        <taxon>Pseudomonadati</taxon>
        <taxon>Bacteroidota</taxon>
        <taxon>Flavobacteriia</taxon>
        <taxon>Flavobacteriales</taxon>
        <taxon>Flavobacteriaceae</taxon>
        <taxon>Zunongwangia</taxon>
    </lineage>
</organism>
<gene>
    <name evidence="7" type="ORF">IIF7_13130</name>
</gene>
<dbReference type="InterPro" id="IPR039425">
    <property type="entry name" value="RNA_pol_sigma-70-like"/>
</dbReference>
<keyword evidence="4" id="KW-0804">Transcription</keyword>
<dbReference type="SUPFAM" id="SSF88946">
    <property type="entry name" value="Sigma2 domain of RNA polymerase sigma factors"/>
    <property type="match status" value="1"/>
</dbReference>
<dbReference type="InterPro" id="IPR013324">
    <property type="entry name" value="RNA_pol_sigma_r3/r4-like"/>
</dbReference>
<dbReference type="InterPro" id="IPR013249">
    <property type="entry name" value="RNA_pol_sigma70_r4_t2"/>
</dbReference>
<accession>A0A1Y1T206</accession>
<keyword evidence="2" id="KW-0805">Transcription regulation</keyword>
<evidence type="ECO:0000313" key="8">
    <source>
        <dbReference type="Proteomes" id="UP000192746"/>
    </source>
</evidence>
<evidence type="ECO:0000256" key="4">
    <source>
        <dbReference type="ARBA" id="ARBA00023163"/>
    </source>
</evidence>
<dbReference type="RefSeq" id="WP_084842152.1">
    <property type="nucleotide sequence ID" value="NZ_ARYN01000011.1"/>
</dbReference>
<evidence type="ECO:0000259" key="5">
    <source>
        <dbReference type="Pfam" id="PF04542"/>
    </source>
</evidence>
<dbReference type="Pfam" id="PF04542">
    <property type="entry name" value="Sigma70_r2"/>
    <property type="match status" value="1"/>
</dbReference>
<comment type="similarity">
    <text evidence="1">Belongs to the sigma-70 factor family. ECF subfamily.</text>
</comment>
<evidence type="ECO:0000259" key="6">
    <source>
        <dbReference type="Pfam" id="PF08281"/>
    </source>
</evidence>
<dbReference type="Gene3D" id="1.10.10.10">
    <property type="entry name" value="Winged helix-like DNA-binding domain superfamily/Winged helix DNA-binding domain"/>
    <property type="match status" value="1"/>
</dbReference>
<evidence type="ECO:0000256" key="1">
    <source>
        <dbReference type="ARBA" id="ARBA00010641"/>
    </source>
</evidence>
<dbReference type="Proteomes" id="UP000192746">
    <property type="component" value="Unassembled WGS sequence"/>
</dbReference>
<sequence>MIELKNKDQLDIVFKTYYKALVNYAGNYSIDLDEREDIVQDIFVYLWKQKMEFPNHTALKAYLYTTVRNKCLNVIKHNKVKKDFEISQNIDTEDDNLFQKQVLEEEITRQLYQIINTLKGRKREIILLSLKGMKGPEIAKKLKIEAQTVRAIKAQAYKIIKEKIKDLGYFLNLLITYK</sequence>
<evidence type="ECO:0000256" key="3">
    <source>
        <dbReference type="ARBA" id="ARBA00023082"/>
    </source>
</evidence>
<feature type="domain" description="RNA polymerase sigma-70 region 2" evidence="5">
    <location>
        <begin position="14"/>
        <end position="78"/>
    </location>
</feature>
<dbReference type="GO" id="GO:0016987">
    <property type="term" value="F:sigma factor activity"/>
    <property type="evidence" value="ECO:0007669"/>
    <property type="project" value="UniProtKB-KW"/>
</dbReference>
<dbReference type="Gene3D" id="1.10.1740.10">
    <property type="match status" value="1"/>
</dbReference>
<dbReference type="GO" id="GO:0003677">
    <property type="term" value="F:DNA binding"/>
    <property type="evidence" value="ECO:0007669"/>
    <property type="project" value="InterPro"/>
</dbReference>
<dbReference type="GO" id="GO:0006352">
    <property type="term" value="P:DNA-templated transcription initiation"/>
    <property type="evidence" value="ECO:0007669"/>
    <property type="project" value="InterPro"/>
</dbReference>
<protein>
    <submittedName>
        <fullName evidence="7">RNA polymerase sigma-70 factor</fullName>
    </submittedName>
</protein>
<dbReference type="InterPro" id="IPR007627">
    <property type="entry name" value="RNA_pol_sigma70_r2"/>
</dbReference>
<dbReference type="InterPro" id="IPR036388">
    <property type="entry name" value="WH-like_DNA-bd_sf"/>
</dbReference>
<comment type="caution">
    <text evidence="7">The sequence shown here is derived from an EMBL/GenBank/DDBJ whole genome shotgun (WGS) entry which is preliminary data.</text>
</comment>
<dbReference type="SUPFAM" id="SSF88659">
    <property type="entry name" value="Sigma3 and sigma4 domains of RNA polymerase sigma factors"/>
    <property type="match status" value="1"/>
</dbReference>
<evidence type="ECO:0000313" key="7">
    <source>
        <dbReference type="EMBL" id="ORL45059.1"/>
    </source>
</evidence>
<dbReference type="STRING" id="1185767.IIF7_13130"/>
<dbReference type="NCBIfam" id="TIGR02937">
    <property type="entry name" value="sigma70-ECF"/>
    <property type="match status" value="1"/>
</dbReference>
<reference evidence="7 8" key="1">
    <citation type="submission" date="2013-04" db="EMBL/GenBank/DDBJ databases">
        <title>Zunongwangia sp. 22II14-10F7 Genome Sequencing.</title>
        <authorList>
            <person name="Lai Q."/>
            <person name="Shao Z."/>
        </authorList>
    </citation>
    <scope>NUCLEOTIDE SEQUENCE [LARGE SCALE GENOMIC DNA]</scope>
    <source>
        <strain evidence="7 8">22II14-10F7</strain>
    </source>
</reference>
<keyword evidence="3" id="KW-0731">Sigma factor</keyword>
<keyword evidence="8" id="KW-1185">Reference proteome</keyword>
<evidence type="ECO:0000256" key="2">
    <source>
        <dbReference type="ARBA" id="ARBA00023015"/>
    </source>
</evidence>
<dbReference type="PANTHER" id="PTHR43133">
    <property type="entry name" value="RNA POLYMERASE ECF-TYPE SIGMA FACTO"/>
    <property type="match status" value="1"/>
</dbReference>
<dbReference type="Pfam" id="PF08281">
    <property type="entry name" value="Sigma70_r4_2"/>
    <property type="match status" value="1"/>
</dbReference>
<dbReference type="InterPro" id="IPR014284">
    <property type="entry name" value="RNA_pol_sigma-70_dom"/>
</dbReference>
<feature type="domain" description="RNA polymerase sigma factor 70 region 4 type 2" evidence="6">
    <location>
        <begin position="109"/>
        <end position="158"/>
    </location>
</feature>
<dbReference type="AlphaFoldDB" id="A0A1Y1T206"/>
<dbReference type="PANTHER" id="PTHR43133:SF46">
    <property type="entry name" value="RNA POLYMERASE SIGMA-70 FACTOR ECF SUBFAMILY"/>
    <property type="match status" value="1"/>
</dbReference>
<dbReference type="EMBL" id="ARYN01000011">
    <property type="protein sequence ID" value="ORL45059.1"/>
    <property type="molecule type" value="Genomic_DNA"/>
</dbReference>
<proteinExistence type="inferred from homology"/>
<name>A0A1Y1T206_9FLAO</name>
<dbReference type="InterPro" id="IPR013325">
    <property type="entry name" value="RNA_pol_sigma_r2"/>
</dbReference>